<dbReference type="EMBL" id="JACAZH010000072">
    <property type="protein sequence ID" value="KAF7328653.1"/>
    <property type="molecule type" value="Genomic_DNA"/>
</dbReference>
<comment type="caution">
    <text evidence="2">The sequence shown here is derived from an EMBL/GenBank/DDBJ whole genome shotgun (WGS) entry which is preliminary data.</text>
</comment>
<keyword evidence="1" id="KW-1133">Transmembrane helix</keyword>
<evidence type="ECO:0000313" key="2">
    <source>
        <dbReference type="EMBL" id="KAF7328653.1"/>
    </source>
</evidence>
<evidence type="ECO:0000313" key="3">
    <source>
        <dbReference type="Proteomes" id="UP000623467"/>
    </source>
</evidence>
<protein>
    <submittedName>
        <fullName evidence="2">Uncharacterized protein</fullName>
    </submittedName>
</protein>
<feature type="transmembrane region" description="Helical" evidence="1">
    <location>
        <begin position="65"/>
        <end position="85"/>
    </location>
</feature>
<dbReference type="Proteomes" id="UP000623467">
    <property type="component" value="Unassembled WGS sequence"/>
</dbReference>
<proteinExistence type="predicted"/>
<name>A0A8H6WTX0_9AGAR</name>
<dbReference type="AlphaFoldDB" id="A0A8H6WTX0"/>
<sequence>MAPKTNFINPSPLACFFRLQSHPKYFLAIPSRAPSFTHSNSHQMSSLPETSLSILSQSNSPSAPWSFPGILLFTIFAAVACIYYLSPARLTRVLVSVLADVENAYLAGVENGNGVLSTDADVDVAGRLSVLQLKVSTLRETSLRNSVSPLSACFDMFNICHSVAVLRCLAEVRGLRIQIEISNESRLCDITSASQSRCQCSLANRASISLRRRGSPRSL</sequence>
<gene>
    <name evidence="2" type="ORF">MSAN_02473900</name>
</gene>
<reference evidence="2" key="1">
    <citation type="submission" date="2020-05" db="EMBL/GenBank/DDBJ databases">
        <title>Mycena genomes resolve the evolution of fungal bioluminescence.</title>
        <authorList>
            <person name="Tsai I.J."/>
        </authorList>
    </citation>
    <scope>NUCLEOTIDE SEQUENCE</scope>
    <source>
        <strain evidence="2">160909Yilan</strain>
    </source>
</reference>
<keyword evidence="1" id="KW-0812">Transmembrane</keyword>
<evidence type="ECO:0000256" key="1">
    <source>
        <dbReference type="SAM" id="Phobius"/>
    </source>
</evidence>
<keyword evidence="3" id="KW-1185">Reference proteome</keyword>
<organism evidence="2 3">
    <name type="scientific">Mycena sanguinolenta</name>
    <dbReference type="NCBI Taxonomy" id="230812"/>
    <lineage>
        <taxon>Eukaryota</taxon>
        <taxon>Fungi</taxon>
        <taxon>Dikarya</taxon>
        <taxon>Basidiomycota</taxon>
        <taxon>Agaricomycotina</taxon>
        <taxon>Agaricomycetes</taxon>
        <taxon>Agaricomycetidae</taxon>
        <taxon>Agaricales</taxon>
        <taxon>Marasmiineae</taxon>
        <taxon>Mycenaceae</taxon>
        <taxon>Mycena</taxon>
    </lineage>
</organism>
<accession>A0A8H6WTX0</accession>
<keyword evidence="1" id="KW-0472">Membrane</keyword>